<evidence type="ECO:0000313" key="2">
    <source>
        <dbReference type="EMBL" id="SDF94079.1"/>
    </source>
</evidence>
<dbReference type="EMBL" id="FNAY01000022">
    <property type="protein sequence ID" value="SDF94079.1"/>
    <property type="molecule type" value="Genomic_DNA"/>
</dbReference>
<dbReference type="SUPFAM" id="SSF55729">
    <property type="entry name" value="Acyl-CoA N-acyltransferases (Nat)"/>
    <property type="match status" value="1"/>
</dbReference>
<sequence>METRVLTGPALDAALDDVAALRIAVFRDWPYLYEGSLDYERSYLESYRTSPGAVVVGAFDGPRLVGAATGTPLEDHAEDFAAPFAPTGLPLETVFYCAESVLLPDYRGQGLGHAFFDAREAHARALGRRFSAFCAVIRPKDHPLKPDTYRPLDGFWQKRGYAPLPGVIAHFRWTDIGAAGETAKPLQFWGRPL</sequence>
<dbReference type="Pfam" id="PF00583">
    <property type="entry name" value="Acetyltransf_1"/>
    <property type="match status" value="1"/>
</dbReference>
<accession>A0A1G7Q815</accession>
<organism evidence="2 3">
    <name type="scientific">Rhodobacter capsulatus</name>
    <name type="common">Rhodopseudomonas capsulata</name>
    <dbReference type="NCBI Taxonomy" id="1061"/>
    <lineage>
        <taxon>Bacteria</taxon>
        <taxon>Pseudomonadati</taxon>
        <taxon>Pseudomonadota</taxon>
        <taxon>Alphaproteobacteria</taxon>
        <taxon>Rhodobacterales</taxon>
        <taxon>Rhodobacter group</taxon>
        <taxon>Rhodobacter</taxon>
    </lineage>
</organism>
<dbReference type="OrthoDB" id="187903at2"/>
<protein>
    <recommendedName>
        <fullName evidence="1">N-acetyltransferase domain-containing protein</fullName>
    </recommendedName>
</protein>
<dbReference type="Proteomes" id="UP000183812">
    <property type="component" value="Unassembled WGS sequence"/>
</dbReference>
<dbReference type="AlphaFoldDB" id="A0A1G7Q815"/>
<name>A0A1G7Q815_RHOCA</name>
<dbReference type="CDD" id="cd04301">
    <property type="entry name" value="NAT_SF"/>
    <property type="match status" value="1"/>
</dbReference>
<evidence type="ECO:0000313" key="3">
    <source>
        <dbReference type="Proteomes" id="UP000183812"/>
    </source>
</evidence>
<dbReference type="InterPro" id="IPR000182">
    <property type="entry name" value="GNAT_dom"/>
</dbReference>
<feature type="domain" description="N-acetyltransferase" evidence="1">
    <location>
        <begin position="1"/>
        <end position="187"/>
    </location>
</feature>
<evidence type="ECO:0000259" key="1">
    <source>
        <dbReference type="PROSITE" id="PS51186"/>
    </source>
</evidence>
<dbReference type="Gene3D" id="3.40.630.30">
    <property type="match status" value="1"/>
</dbReference>
<proteinExistence type="predicted"/>
<dbReference type="GO" id="GO:0016747">
    <property type="term" value="F:acyltransferase activity, transferring groups other than amino-acyl groups"/>
    <property type="evidence" value="ECO:0007669"/>
    <property type="project" value="InterPro"/>
</dbReference>
<gene>
    <name evidence="2" type="ORF">SAMN04244550_03137</name>
</gene>
<reference evidence="2 3" key="1">
    <citation type="submission" date="2016-10" db="EMBL/GenBank/DDBJ databases">
        <authorList>
            <person name="de Groot N.N."/>
        </authorList>
    </citation>
    <scope>NUCLEOTIDE SEQUENCE [LARGE SCALE GENOMIC DNA]</scope>
    <source>
        <strain evidence="3">DSM 938 / 37b4</strain>
    </source>
</reference>
<dbReference type="InterPro" id="IPR016181">
    <property type="entry name" value="Acyl_CoA_acyltransferase"/>
</dbReference>
<dbReference type="PROSITE" id="PS51186">
    <property type="entry name" value="GNAT"/>
    <property type="match status" value="1"/>
</dbReference>
<dbReference type="RefSeq" id="WP_139182484.1">
    <property type="nucleotide sequence ID" value="NZ_CP119563.1"/>
</dbReference>